<feature type="compositionally biased region" description="Basic residues" evidence="11">
    <location>
        <begin position="1748"/>
        <end position="1763"/>
    </location>
</feature>
<keyword evidence="8 10" id="KW-0131">Cell cycle</keyword>
<evidence type="ECO:0000256" key="6">
    <source>
        <dbReference type="ARBA" id="ARBA00022833"/>
    </source>
</evidence>
<feature type="region of interest" description="Disordered" evidence="11">
    <location>
        <begin position="179"/>
        <end position="240"/>
    </location>
</feature>
<dbReference type="InterPro" id="IPR019786">
    <property type="entry name" value="Zinc_finger_PHD-type_CS"/>
</dbReference>
<evidence type="ECO:0000256" key="4">
    <source>
        <dbReference type="ARBA" id="ARBA00022737"/>
    </source>
</evidence>
<evidence type="ECO:0000313" key="14">
    <source>
        <dbReference type="Proteomes" id="UP001642260"/>
    </source>
</evidence>
<comment type="caution">
    <text evidence="13">The sequence shown here is derived from an EMBL/GenBank/DDBJ whole genome shotgun (WGS) entry which is preliminary data.</text>
</comment>
<dbReference type="InterPro" id="IPR016024">
    <property type="entry name" value="ARM-type_fold"/>
</dbReference>
<evidence type="ECO:0000256" key="8">
    <source>
        <dbReference type="ARBA" id="ARBA00023306"/>
    </source>
</evidence>
<dbReference type="Pfam" id="PF12765">
    <property type="entry name" value="Cohesin_HEAT"/>
    <property type="match status" value="1"/>
</dbReference>
<feature type="region of interest" description="Disordered" evidence="11">
    <location>
        <begin position="128"/>
        <end position="152"/>
    </location>
</feature>
<keyword evidence="14" id="KW-1185">Reference proteome</keyword>
<evidence type="ECO:0000256" key="11">
    <source>
        <dbReference type="SAM" id="MobiDB-lite"/>
    </source>
</evidence>
<keyword evidence="7 10" id="KW-0539">Nucleus</keyword>
<dbReference type="Gene3D" id="3.30.40.10">
    <property type="entry name" value="Zinc/RING finger domain, C3HC4 (zinc finger)"/>
    <property type="match status" value="1"/>
</dbReference>
<gene>
    <name evidence="13" type="ORF">ERUC_LOCUS11118</name>
</gene>
<reference evidence="13 14" key="1">
    <citation type="submission" date="2022-03" db="EMBL/GenBank/DDBJ databases">
        <authorList>
            <person name="Macdonald S."/>
            <person name="Ahmed S."/>
            <person name="Newling K."/>
        </authorList>
    </citation>
    <scope>NUCLEOTIDE SEQUENCE [LARGE SCALE GENOMIC DNA]</scope>
</reference>
<dbReference type="InterPro" id="IPR011989">
    <property type="entry name" value="ARM-like"/>
</dbReference>
<dbReference type="Pfam" id="PF00628">
    <property type="entry name" value="PHD"/>
    <property type="match status" value="1"/>
</dbReference>
<comment type="similarity">
    <text evidence="2 10">Belongs to the SCC2/Nipped-B family.</text>
</comment>
<dbReference type="SMART" id="SM00249">
    <property type="entry name" value="PHD"/>
    <property type="match status" value="1"/>
</dbReference>
<dbReference type="InterPro" id="IPR026003">
    <property type="entry name" value="Cohesin_HEAT"/>
</dbReference>
<dbReference type="InterPro" id="IPR024986">
    <property type="entry name" value="Nipped-B_C"/>
</dbReference>
<evidence type="ECO:0000256" key="9">
    <source>
        <dbReference type="PROSITE-ProRule" id="PRU00146"/>
    </source>
</evidence>
<accession>A0ABC8JH45</accession>
<dbReference type="EMBL" id="CAKOAT010108487">
    <property type="protein sequence ID" value="CAH8327666.1"/>
    <property type="molecule type" value="Genomic_DNA"/>
</dbReference>
<feature type="compositionally biased region" description="Basic and acidic residues" evidence="11">
    <location>
        <begin position="193"/>
        <end position="204"/>
    </location>
</feature>
<dbReference type="Proteomes" id="UP001642260">
    <property type="component" value="Unassembled WGS sequence"/>
</dbReference>
<organism evidence="13 14">
    <name type="scientific">Eruca vesicaria subsp. sativa</name>
    <name type="common">Garden rocket</name>
    <name type="synonym">Eruca sativa</name>
    <dbReference type="NCBI Taxonomy" id="29727"/>
    <lineage>
        <taxon>Eukaryota</taxon>
        <taxon>Viridiplantae</taxon>
        <taxon>Streptophyta</taxon>
        <taxon>Embryophyta</taxon>
        <taxon>Tracheophyta</taxon>
        <taxon>Spermatophyta</taxon>
        <taxon>Magnoliopsida</taxon>
        <taxon>eudicotyledons</taxon>
        <taxon>Gunneridae</taxon>
        <taxon>Pentapetalae</taxon>
        <taxon>rosids</taxon>
        <taxon>malvids</taxon>
        <taxon>Brassicales</taxon>
        <taxon>Brassicaceae</taxon>
        <taxon>Brassiceae</taxon>
        <taxon>Eruca</taxon>
    </lineage>
</organism>
<evidence type="ECO:0000256" key="7">
    <source>
        <dbReference type="ARBA" id="ARBA00023242"/>
    </source>
</evidence>
<dbReference type="Gene3D" id="1.25.10.10">
    <property type="entry name" value="Leucine-rich Repeat Variant"/>
    <property type="match status" value="1"/>
</dbReference>
<keyword evidence="6" id="KW-0862">Zinc</keyword>
<dbReference type="PROSITE" id="PS01359">
    <property type="entry name" value="ZF_PHD_1"/>
    <property type="match status" value="1"/>
</dbReference>
<dbReference type="PANTHER" id="PTHR21704">
    <property type="entry name" value="NIPPED-B-LIKE PROTEIN DELANGIN SCC2-RELATED"/>
    <property type="match status" value="1"/>
</dbReference>
<name>A0ABC8JH45_ERUVS</name>
<dbReference type="Pfam" id="PF12830">
    <property type="entry name" value="Nipped-B_C"/>
    <property type="match status" value="1"/>
</dbReference>
<keyword evidence="4 10" id="KW-0677">Repeat</keyword>
<feature type="compositionally biased region" description="Polar residues" evidence="11">
    <location>
        <begin position="1797"/>
        <end position="1806"/>
    </location>
</feature>
<keyword evidence="5 9" id="KW-0863">Zinc-finger</keyword>
<protein>
    <recommendedName>
        <fullName evidence="10">Sister chromatid cohesion protein</fullName>
    </recommendedName>
</protein>
<dbReference type="SUPFAM" id="SSF48371">
    <property type="entry name" value="ARM repeat"/>
    <property type="match status" value="1"/>
</dbReference>
<dbReference type="InterPro" id="IPR013083">
    <property type="entry name" value="Znf_RING/FYVE/PHD"/>
</dbReference>
<evidence type="ECO:0000256" key="2">
    <source>
        <dbReference type="ARBA" id="ARBA00009252"/>
    </source>
</evidence>
<keyword evidence="3" id="KW-0479">Metal-binding</keyword>
<dbReference type="SUPFAM" id="SSF57903">
    <property type="entry name" value="FYVE/PHD zinc finger"/>
    <property type="match status" value="1"/>
</dbReference>
<proteinExistence type="inferred from homology"/>
<dbReference type="GO" id="GO:0008270">
    <property type="term" value="F:zinc ion binding"/>
    <property type="evidence" value="ECO:0007669"/>
    <property type="project" value="UniProtKB-KW"/>
</dbReference>
<feature type="region of interest" description="Disordered" evidence="11">
    <location>
        <begin position="1748"/>
        <end position="1806"/>
    </location>
</feature>
<feature type="domain" description="PHD-type" evidence="12">
    <location>
        <begin position="660"/>
        <end position="709"/>
    </location>
</feature>
<evidence type="ECO:0000256" key="1">
    <source>
        <dbReference type="ARBA" id="ARBA00004123"/>
    </source>
</evidence>
<dbReference type="PROSITE" id="PS50016">
    <property type="entry name" value="ZF_PHD_2"/>
    <property type="match status" value="1"/>
</dbReference>
<sequence length="1806" mass="201635">MSNPSSSGWDSSSNLTQFGIGLANTVQSEVASHLPLPSLPIFCGASQPGEFKLFDEVGEGVNGIRSLNRSEILSQSSRIAKMLEQTDVSYLDLRNEARAMNCNSVEPLQLYDQVLRCNPGAFECTTPGPTCDPVCTNEEPQQRSSEPSVPVKIQRQADHHLGRSINPEPLKRVLRSNHVEDHSWHSKPLINESPRDDITTDSRPETITMNESSASKKSKGKKKRKDDAGPGASSVQPDSSVLQESIVTSFCEMLEDFCGRAEVPGDDRDGAEWSVVPVDEVRVLVTELMTIRSKMLLHMVPVDILSRLLHTLDHQIHRAEGLSINSEHSDSDSVGLVLGALESIHASLAVMANSDMPKQLYKEEVIERILEFSRHQMMAVMSAYDPSYRSASKPADNVAFEGCFPIYFGSWDLLFVERLSDSCILQLLKTCTTTFLVENIQLLQLKAISLIGGIYNSYAQHRTYVIDELSQLLWKLPSSRRVLRTYLLPDEEQKQIQMVTALLIQLVHNSTSLPETLRQASCANSILETPVDDGYLTKCHEAVTETCCLFWTRVLERFASAKAQDASEIKVMIENLVSDLLTALNLPEYPSVSPILEVLCVILLHNGGLKSKDVSARSMAIDLLGTIAARLKQDAVLCSGDRFWALLESDTETKLDQSGTKDCALCLGKRAGNLLGCQICQRRFHADCLGLKELDIPSRNWHCPFCISKRQLRVLQSYCKTDTKGTGKLESEEDPNVVTQTEVVQQMLLNYLQDGGSADDVHTFICWFYLCLWYKDVPKSQKKFKYYIARLKAKSIIRNSGATSSFLTRDAIKKITLALGLNSSFSRGFDKILHMLLASLRENSPIIRAKAMRAVSIIVEADPEVLCDKRVQLAVEGRFCDSAISVREAALELVGRHIASHPDVGLKYFEKVAERIKDTGVSVRKRAIKIIRDMCTSNANFSEFTSACAEILSRISDDESSIQDLVCKTFYEFWFEEPPGHHTQYSSDASSIPVEVETKTKQMVGLLKRTPNHQLLVTIIKRALALDFFPQATKAAGINPVALASVRRRCELMCKCLLENILQVEELSRGEGEVQVLPYVLALHAFCLVDPGLCTPASDPTKFVITLQPYLKSQVDSRIGAQLLESIIFIIDSVLPLIRKLPLSVTEDLEQDLKHMIVRHSFLTVVHACVRCLCSVSKLSGKGVSVVEHLLQFFLKRLEAQGSDNNQIAGRSLFCLGLLIRHGNSLISTSGGRKFNLSGCLSLFKQHLRVEDFSLKVRSLQALGFILIARPEYMLEDDIGKIIESTLSDEANGRMKMQALQNMYDYLLDAEKQLGSDRAADITVNPIEQGGNTVPVAAGAGDTNICGGIVQLYWDKILGRCLDFDDQIRQIALKIVEVVLRQGLVHPITCVPYLIALETDPLEANQKLAHHLLMNMHEKYPAFFESRLGDGLQMSFIFMQSISQVSSESNQNPQQKGSTNMSGKNDHTNTTLTQARLGVSRIYKLIRGNRISRNKFMTSIVRKFDNPTWSGSVISFLMYCTETLALLPFTTPDEPLYLVYSINRVIQIRAGAIESNLKGLLHKDSAKPQHGNGTYQQDPIHGVMHMMDLNTRFQEEPTHWNSYGHSAPVDLNGIVYQDPRDQFNSYQTHNGEANVHKMTSSDPPALSTDDLQKIQVDCLSAIAVQLLLKLKRYLKVTYSLNDDRCQAYSPTEPLKPGDPLSKQSVAFDLSETRTDLPSTYQDLVLRYQEFKNAMREDTLDYTIYSSNVKRKRPTPRKSSRSAKKAVAYNEDDDDDDDGDRGWNGGGGSSGMSARRLNYSTRNSNRR</sequence>
<evidence type="ECO:0000256" key="5">
    <source>
        <dbReference type="ARBA" id="ARBA00022771"/>
    </source>
</evidence>
<dbReference type="InterPro" id="IPR011011">
    <property type="entry name" value="Znf_FYVE_PHD"/>
</dbReference>
<dbReference type="PANTHER" id="PTHR21704:SF18">
    <property type="entry name" value="NIPPED-B-LIKE PROTEIN"/>
    <property type="match status" value="1"/>
</dbReference>
<evidence type="ECO:0000313" key="13">
    <source>
        <dbReference type="EMBL" id="CAH8327666.1"/>
    </source>
</evidence>
<feature type="compositionally biased region" description="Acidic residues" evidence="11">
    <location>
        <begin position="1769"/>
        <end position="1778"/>
    </location>
</feature>
<feature type="region of interest" description="Disordered" evidence="11">
    <location>
        <begin position="1448"/>
        <end position="1470"/>
    </location>
</feature>
<dbReference type="InterPro" id="IPR001965">
    <property type="entry name" value="Znf_PHD"/>
</dbReference>
<dbReference type="FunFam" id="1.25.10.10:FF:000999">
    <property type="entry name" value="Sister chromatid cohesion protein"/>
    <property type="match status" value="1"/>
</dbReference>
<feature type="compositionally biased region" description="Polar residues" evidence="11">
    <location>
        <begin position="138"/>
        <end position="147"/>
    </location>
</feature>
<dbReference type="InterPro" id="IPR019787">
    <property type="entry name" value="Znf_PHD-finger"/>
</dbReference>
<dbReference type="GO" id="GO:0005634">
    <property type="term" value="C:nucleus"/>
    <property type="evidence" value="ECO:0007669"/>
    <property type="project" value="UniProtKB-SubCell"/>
</dbReference>
<evidence type="ECO:0000259" key="12">
    <source>
        <dbReference type="PROSITE" id="PS50016"/>
    </source>
</evidence>
<dbReference type="CDD" id="cd23958">
    <property type="entry name" value="SCC2"/>
    <property type="match status" value="1"/>
</dbReference>
<comment type="subcellular location">
    <subcellularLocation>
        <location evidence="1 10">Nucleus</location>
    </subcellularLocation>
</comment>
<evidence type="ECO:0000256" key="3">
    <source>
        <dbReference type="ARBA" id="ARBA00022723"/>
    </source>
</evidence>
<evidence type="ECO:0000256" key="10">
    <source>
        <dbReference type="RuleBase" id="RU364107"/>
    </source>
</evidence>
<dbReference type="InterPro" id="IPR033031">
    <property type="entry name" value="Scc2/Nipped-B"/>
</dbReference>